<dbReference type="Proteomes" id="UP000001307">
    <property type="component" value="Unassembled WGS sequence"/>
</dbReference>
<dbReference type="EMBL" id="FN655263">
    <property type="protein sequence ID" value="CBY38573.1"/>
    <property type="molecule type" value="Genomic_DNA"/>
</dbReference>
<dbReference type="OrthoDB" id="19300at2759"/>
<accession>E4Y2L5</accession>
<evidence type="ECO:0000313" key="3">
    <source>
        <dbReference type="EMBL" id="CBY38573.1"/>
    </source>
</evidence>
<dbReference type="AlphaFoldDB" id="E4Y2L5"/>
<organism evidence="2">
    <name type="scientific">Oikopleura dioica</name>
    <name type="common">Tunicate</name>
    <dbReference type="NCBI Taxonomy" id="34765"/>
    <lineage>
        <taxon>Eukaryota</taxon>
        <taxon>Metazoa</taxon>
        <taxon>Chordata</taxon>
        <taxon>Tunicata</taxon>
        <taxon>Appendicularia</taxon>
        <taxon>Copelata</taxon>
        <taxon>Oikopleuridae</taxon>
        <taxon>Oikopleura</taxon>
    </lineage>
</organism>
<dbReference type="GO" id="GO:0007165">
    <property type="term" value="P:signal transduction"/>
    <property type="evidence" value="ECO:0007669"/>
    <property type="project" value="InterPro"/>
</dbReference>
<dbReference type="InterPro" id="IPR036860">
    <property type="entry name" value="SH2_dom_sf"/>
</dbReference>
<protein>
    <submittedName>
        <fullName evidence="2">Uncharacterized protein</fullName>
    </submittedName>
</protein>
<proteinExistence type="predicted"/>
<reference evidence="2" key="1">
    <citation type="journal article" date="2010" name="Science">
        <title>Plasticity of animal genome architecture unmasked by rapid evolution of a pelagic tunicate.</title>
        <authorList>
            <person name="Denoeud F."/>
            <person name="Henriet S."/>
            <person name="Mungpakdee S."/>
            <person name="Aury J.M."/>
            <person name="Da Silva C."/>
            <person name="Brinkmann H."/>
            <person name="Mikhaleva J."/>
            <person name="Olsen L.C."/>
            <person name="Jubin C."/>
            <person name="Canestro C."/>
            <person name="Bouquet J.M."/>
            <person name="Danks G."/>
            <person name="Poulain J."/>
            <person name="Campsteijn C."/>
            <person name="Adamski M."/>
            <person name="Cross I."/>
            <person name="Yadetie F."/>
            <person name="Muffato M."/>
            <person name="Louis A."/>
            <person name="Butcher S."/>
            <person name="Tsagkogeorga G."/>
            <person name="Konrad A."/>
            <person name="Singh S."/>
            <person name="Jensen M.F."/>
            <person name="Cong E.H."/>
            <person name="Eikeseth-Otteraa H."/>
            <person name="Noel B."/>
            <person name="Anthouard V."/>
            <person name="Porcel B.M."/>
            <person name="Kachouri-Lafond R."/>
            <person name="Nishino A."/>
            <person name="Ugolini M."/>
            <person name="Chourrout P."/>
            <person name="Nishida H."/>
            <person name="Aasland R."/>
            <person name="Huzurbazar S."/>
            <person name="Westhof E."/>
            <person name="Delsuc F."/>
            <person name="Lehrach H."/>
            <person name="Reinhardt R."/>
            <person name="Weissenbach J."/>
            <person name="Roy S.W."/>
            <person name="Artiguenave F."/>
            <person name="Postlethwait J.H."/>
            <person name="Manak J.R."/>
            <person name="Thompson E.M."/>
            <person name="Jaillon O."/>
            <person name="Du Pasquier L."/>
            <person name="Boudinot P."/>
            <person name="Liberles D.A."/>
            <person name="Volff J.N."/>
            <person name="Philippe H."/>
            <person name="Lenhard B."/>
            <person name="Roest Crollius H."/>
            <person name="Wincker P."/>
            <person name="Chourrout D."/>
        </authorList>
    </citation>
    <scope>NUCLEOTIDE SEQUENCE [LARGE SCALE GENOMIC DNA]</scope>
</reference>
<evidence type="ECO:0000313" key="4">
    <source>
        <dbReference type="Proteomes" id="UP000001307"/>
    </source>
</evidence>
<name>E4Y2L5_OIKDI</name>
<dbReference type="Proteomes" id="UP000011014">
    <property type="component" value="Unassembled WGS sequence"/>
</dbReference>
<sequence>MLRFSDSKLGGISTAYAARNEDGSIEVKHLEPDTLKILQVRSLADMVKDFSQLVKLFPDRPKHDAFSKFYTSKPVQDGPYVKKTLVAHIEDS</sequence>
<dbReference type="GO" id="GO:0003700">
    <property type="term" value="F:DNA-binding transcription factor activity"/>
    <property type="evidence" value="ECO:0007669"/>
    <property type="project" value="InterPro"/>
</dbReference>
<keyword evidence="1" id="KW-0727">SH2 domain</keyword>
<evidence type="ECO:0000313" key="2">
    <source>
        <dbReference type="EMBL" id="CBY16105.1"/>
    </source>
</evidence>
<gene>
    <name evidence="2" type="ORF">GSOID_T00016417001</name>
    <name evidence="3" type="ORF">GSOID_T00032525001</name>
</gene>
<dbReference type="InterPro" id="IPR001217">
    <property type="entry name" value="STAT"/>
</dbReference>
<keyword evidence="4" id="KW-1185">Reference proteome</keyword>
<dbReference type="Gene3D" id="3.30.505.10">
    <property type="entry name" value="SH2 domain"/>
    <property type="match status" value="1"/>
</dbReference>
<dbReference type="CDD" id="cd09919">
    <property type="entry name" value="SH2_STAT_family"/>
    <property type="match status" value="1"/>
</dbReference>
<dbReference type="SUPFAM" id="SSF55550">
    <property type="entry name" value="SH2 domain"/>
    <property type="match status" value="1"/>
</dbReference>
<dbReference type="EMBL" id="FN653885">
    <property type="protein sequence ID" value="CBY16105.1"/>
    <property type="molecule type" value="Genomic_DNA"/>
</dbReference>
<dbReference type="InParanoid" id="E4Y2L5"/>
<dbReference type="PANTHER" id="PTHR11801">
    <property type="entry name" value="SIGNAL TRANSDUCER AND ACTIVATOR OF TRANSCRIPTION"/>
    <property type="match status" value="1"/>
</dbReference>
<evidence type="ECO:0000256" key="1">
    <source>
        <dbReference type="ARBA" id="ARBA00022999"/>
    </source>
</evidence>